<reference evidence="9" key="1">
    <citation type="submission" date="2016-10" db="EMBL/GenBank/DDBJ databases">
        <authorList>
            <person name="Varghese N."/>
            <person name="Submissions S."/>
        </authorList>
    </citation>
    <scope>NUCLEOTIDE SEQUENCE [LARGE SCALE GENOMIC DNA]</scope>
    <source>
        <strain evidence="9">DSM 123</strain>
    </source>
</reference>
<gene>
    <name evidence="7" type="primary">murI</name>
    <name evidence="8" type="ORF">SAMN05444123_10445</name>
</gene>
<dbReference type="NCBIfam" id="TIGR00067">
    <property type="entry name" value="glut_race"/>
    <property type="match status" value="1"/>
</dbReference>
<feature type="active site" description="Proton donor/acceptor" evidence="7">
    <location>
        <position position="189"/>
    </location>
</feature>
<feature type="binding site" evidence="7">
    <location>
        <begin position="76"/>
        <end position="77"/>
    </location>
    <ligand>
        <name>substrate</name>
    </ligand>
</feature>
<organism evidence="8 9">
    <name type="scientific">Rhodopseudomonas pseudopalustris</name>
    <dbReference type="NCBI Taxonomy" id="1513892"/>
    <lineage>
        <taxon>Bacteria</taxon>
        <taxon>Pseudomonadati</taxon>
        <taxon>Pseudomonadota</taxon>
        <taxon>Alphaproteobacteria</taxon>
        <taxon>Hyphomicrobiales</taxon>
        <taxon>Nitrobacteraceae</taxon>
        <taxon>Rhodopseudomonas</taxon>
    </lineage>
</organism>
<evidence type="ECO:0000256" key="1">
    <source>
        <dbReference type="ARBA" id="ARBA00001602"/>
    </source>
</evidence>
<dbReference type="Pfam" id="PF01177">
    <property type="entry name" value="Asp_Glu_race"/>
    <property type="match status" value="1"/>
</dbReference>
<comment type="catalytic activity">
    <reaction evidence="1 7">
        <text>L-glutamate = D-glutamate</text>
        <dbReference type="Rhea" id="RHEA:12813"/>
        <dbReference type="ChEBI" id="CHEBI:29985"/>
        <dbReference type="ChEBI" id="CHEBI:29986"/>
        <dbReference type="EC" id="5.1.1.3"/>
    </reaction>
</comment>
<comment type="pathway">
    <text evidence="7">Cell wall biogenesis; peptidoglycan biosynthesis.</text>
</comment>
<evidence type="ECO:0000256" key="3">
    <source>
        <dbReference type="ARBA" id="ARBA00022960"/>
    </source>
</evidence>
<dbReference type="InterPro" id="IPR015942">
    <property type="entry name" value="Asp/Glu/hydantoin_racemase"/>
</dbReference>
<evidence type="ECO:0000256" key="7">
    <source>
        <dbReference type="HAMAP-Rule" id="MF_00258"/>
    </source>
</evidence>
<dbReference type="AlphaFoldDB" id="A0A1H8RPI5"/>
<keyword evidence="5 7" id="KW-0413">Isomerase</keyword>
<feature type="binding site" evidence="7">
    <location>
        <begin position="11"/>
        <end position="12"/>
    </location>
    <ligand>
        <name>substrate</name>
    </ligand>
</feature>
<evidence type="ECO:0000256" key="4">
    <source>
        <dbReference type="ARBA" id="ARBA00022984"/>
    </source>
</evidence>
<sequence>MGSHPNILVFDSGLGGLTVLREIVKARPDAHVTYAADDAFFPYGQHSEEALVGRVVPLIGELIDAHTPALVVIACNTASTLVLSHLRAAYSVPFVGTVPAIKPACAASTTKRVSVLGTSGTVKREYTRALIRDFAGGCDVTLVGSVHLAALAEAALGGADVADEAIHAEIAPCFVDADGSRPDTIVLACTHYPLLLDRLMRLAPWPVDWIDPAPAIARRVVTLLGPGSGPSDHQGDHPGAEMVFTSGRLPRFTAALAPYFGGRVPA</sequence>
<keyword evidence="6 7" id="KW-0961">Cell wall biogenesis/degradation</keyword>
<dbReference type="RefSeq" id="WP_092683239.1">
    <property type="nucleotide sequence ID" value="NZ_FODT01000004.1"/>
</dbReference>
<dbReference type="SUPFAM" id="SSF53681">
    <property type="entry name" value="Aspartate/glutamate racemase"/>
    <property type="match status" value="2"/>
</dbReference>
<dbReference type="InterPro" id="IPR001920">
    <property type="entry name" value="Asp/Glu_race"/>
</dbReference>
<comment type="similarity">
    <text evidence="7">Belongs to the aspartate/glutamate racemases family.</text>
</comment>
<dbReference type="InterPro" id="IPR018187">
    <property type="entry name" value="Asp/Glu_racemase_AS_1"/>
</dbReference>
<dbReference type="GO" id="GO:0008881">
    <property type="term" value="F:glutamate racemase activity"/>
    <property type="evidence" value="ECO:0007669"/>
    <property type="project" value="UniProtKB-UniRule"/>
</dbReference>
<proteinExistence type="inferred from homology"/>
<accession>A0A1H8RPI5</accession>
<dbReference type="GO" id="GO:0009252">
    <property type="term" value="P:peptidoglycan biosynthetic process"/>
    <property type="evidence" value="ECO:0007669"/>
    <property type="project" value="UniProtKB-UniRule"/>
</dbReference>
<dbReference type="GO" id="GO:0008360">
    <property type="term" value="P:regulation of cell shape"/>
    <property type="evidence" value="ECO:0007669"/>
    <property type="project" value="UniProtKB-KW"/>
</dbReference>
<dbReference type="InterPro" id="IPR033134">
    <property type="entry name" value="Asp/Glu_racemase_AS_2"/>
</dbReference>
<feature type="active site" description="Proton donor/acceptor" evidence="7">
    <location>
        <position position="75"/>
    </location>
</feature>
<dbReference type="GO" id="GO:0071555">
    <property type="term" value="P:cell wall organization"/>
    <property type="evidence" value="ECO:0007669"/>
    <property type="project" value="UniProtKB-KW"/>
</dbReference>
<dbReference type="PROSITE" id="PS00923">
    <property type="entry name" value="ASP_GLU_RACEMASE_1"/>
    <property type="match status" value="1"/>
</dbReference>
<evidence type="ECO:0000256" key="2">
    <source>
        <dbReference type="ARBA" id="ARBA00013090"/>
    </source>
</evidence>
<feature type="binding site" evidence="7">
    <location>
        <begin position="190"/>
        <end position="191"/>
    </location>
    <ligand>
        <name>substrate</name>
    </ligand>
</feature>
<dbReference type="PROSITE" id="PS00924">
    <property type="entry name" value="ASP_GLU_RACEMASE_2"/>
    <property type="match status" value="1"/>
</dbReference>
<evidence type="ECO:0000313" key="8">
    <source>
        <dbReference type="EMBL" id="SEO68276.1"/>
    </source>
</evidence>
<dbReference type="PANTHER" id="PTHR21198:SF2">
    <property type="entry name" value="GLUTAMATE RACEMASE"/>
    <property type="match status" value="1"/>
</dbReference>
<name>A0A1H8RPI5_9BRAD</name>
<evidence type="ECO:0000313" key="9">
    <source>
        <dbReference type="Proteomes" id="UP000199615"/>
    </source>
</evidence>
<protein>
    <recommendedName>
        <fullName evidence="2 7">Glutamate racemase</fullName>
        <ecNumber evidence="2 7">5.1.1.3</ecNumber>
    </recommendedName>
</protein>
<dbReference type="PANTHER" id="PTHR21198">
    <property type="entry name" value="GLUTAMATE RACEMASE"/>
    <property type="match status" value="1"/>
</dbReference>
<dbReference type="HAMAP" id="MF_00258">
    <property type="entry name" value="Glu_racemase"/>
    <property type="match status" value="1"/>
</dbReference>
<dbReference type="InterPro" id="IPR004391">
    <property type="entry name" value="Glu_race"/>
</dbReference>
<keyword evidence="3 7" id="KW-0133">Cell shape</keyword>
<feature type="binding site" evidence="7">
    <location>
        <begin position="43"/>
        <end position="44"/>
    </location>
    <ligand>
        <name>substrate</name>
    </ligand>
</feature>
<keyword evidence="9" id="KW-1185">Reference proteome</keyword>
<dbReference type="EMBL" id="FODT01000004">
    <property type="protein sequence ID" value="SEO68276.1"/>
    <property type="molecule type" value="Genomic_DNA"/>
</dbReference>
<dbReference type="OrthoDB" id="9801055at2"/>
<dbReference type="EC" id="5.1.1.3" evidence="2 7"/>
<comment type="function">
    <text evidence="7">Provides the (R)-glutamate required for cell wall biosynthesis.</text>
</comment>
<evidence type="ECO:0000256" key="6">
    <source>
        <dbReference type="ARBA" id="ARBA00023316"/>
    </source>
</evidence>
<dbReference type="Gene3D" id="3.40.50.1860">
    <property type="match status" value="2"/>
</dbReference>
<evidence type="ECO:0000256" key="5">
    <source>
        <dbReference type="ARBA" id="ARBA00023235"/>
    </source>
</evidence>
<dbReference type="Proteomes" id="UP000199615">
    <property type="component" value="Unassembled WGS sequence"/>
</dbReference>
<keyword evidence="4 7" id="KW-0573">Peptidoglycan synthesis</keyword>
<dbReference type="UniPathway" id="UPA00219"/>